<dbReference type="InterPro" id="IPR003594">
    <property type="entry name" value="HATPase_dom"/>
</dbReference>
<keyword evidence="13" id="KW-1185">Reference proteome</keyword>
<dbReference type="PANTHER" id="PTHR43065">
    <property type="entry name" value="SENSOR HISTIDINE KINASE"/>
    <property type="match status" value="1"/>
</dbReference>
<gene>
    <name evidence="12" type="ORF">KI809_01940</name>
</gene>
<evidence type="ECO:0000256" key="1">
    <source>
        <dbReference type="ARBA" id="ARBA00000085"/>
    </source>
</evidence>
<dbReference type="Proteomes" id="UP000811899">
    <property type="component" value="Unassembled WGS sequence"/>
</dbReference>
<evidence type="ECO:0000256" key="6">
    <source>
        <dbReference type="ARBA" id="ARBA00022777"/>
    </source>
</evidence>
<keyword evidence="4" id="KW-0808">Transferase</keyword>
<dbReference type="PROSITE" id="PS50109">
    <property type="entry name" value="HIS_KIN"/>
    <property type="match status" value="1"/>
</dbReference>
<dbReference type="InterPro" id="IPR003661">
    <property type="entry name" value="HisK_dim/P_dom"/>
</dbReference>
<keyword evidence="10" id="KW-0472">Membrane</keyword>
<dbReference type="CDD" id="cd00082">
    <property type="entry name" value="HisKA"/>
    <property type="match status" value="1"/>
</dbReference>
<dbReference type="EC" id="2.7.13.3" evidence="2"/>
<proteinExistence type="predicted"/>
<accession>A0AAW4KWR5</accession>
<dbReference type="AlphaFoldDB" id="A0AAW4KWR5"/>
<keyword evidence="3" id="KW-0597">Phosphoprotein</keyword>
<feature type="transmembrane region" description="Helical" evidence="10">
    <location>
        <begin position="40"/>
        <end position="67"/>
    </location>
</feature>
<dbReference type="InterPro" id="IPR004358">
    <property type="entry name" value="Sig_transdc_His_kin-like_C"/>
</dbReference>
<dbReference type="Gene3D" id="3.30.565.10">
    <property type="entry name" value="Histidine kinase-like ATPase, C-terminal domain"/>
    <property type="match status" value="1"/>
</dbReference>
<keyword evidence="10" id="KW-0812">Transmembrane</keyword>
<dbReference type="InterPro" id="IPR036097">
    <property type="entry name" value="HisK_dim/P_sf"/>
</dbReference>
<dbReference type="SMART" id="SM00388">
    <property type="entry name" value="HisKA"/>
    <property type="match status" value="1"/>
</dbReference>
<evidence type="ECO:0000256" key="5">
    <source>
        <dbReference type="ARBA" id="ARBA00022741"/>
    </source>
</evidence>
<evidence type="ECO:0000256" key="10">
    <source>
        <dbReference type="SAM" id="Phobius"/>
    </source>
</evidence>
<dbReference type="GO" id="GO:0000155">
    <property type="term" value="F:phosphorelay sensor kinase activity"/>
    <property type="evidence" value="ECO:0007669"/>
    <property type="project" value="InterPro"/>
</dbReference>
<dbReference type="SUPFAM" id="SSF47384">
    <property type="entry name" value="Homodimeric domain of signal transducing histidine kinase"/>
    <property type="match status" value="1"/>
</dbReference>
<dbReference type="RefSeq" id="WP_214169825.1">
    <property type="nucleotide sequence ID" value="NZ_JAHCVJ010000001.1"/>
</dbReference>
<keyword evidence="7" id="KW-0067">ATP-binding</keyword>
<evidence type="ECO:0000256" key="4">
    <source>
        <dbReference type="ARBA" id="ARBA00022679"/>
    </source>
</evidence>
<evidence type="ECO:0000256" key="8">
    <source>
        <dbReference type="ARBA" id="ARBA00023012"/>
    </source>
</evidence>
<comment type="caution">
    <text evidence="12">The sequence shown here is derived from an EMBL/GenBank/DDBJ whole genome shotgun (WGS) entry which is preliminary data.</text>
</comment>
<dbReference type="Gene3D" id="1.10.287.130">
    <property type="match status" value="1"/>
</dbReference>
<evidence type="ECO:0000313" key="13">
    <source>
        <dbReference type="Proteomes" id="UP000811899"/>
    </source>
</evidence>
<evidence type="ECO:0000256" key="2">
    <source>
        <dbReference type="ARBA" id="ARBA00012438"/>
    </source>
</evidence>
<reference evidence="12 13" key="1">
    <citation type="submission" date="2021-05" db="EMBL/GenBank/DDBJ databases">
        <title>The draft genome of Geobacter pelophilus DSM 12255.</title>
        <authorList>
            <person name="Xu Z."/>
            <person name="Masuda Y."/>
            <person name="Itoh H."/>
            <person name="Senoo K."/>
        </authorList>
    </citation>
    <scope>NUCLEOTIDE SEQUENCE [LARGE SCALE GENOMIC DNA]</scope>
    <source>
        <strain evidence="12 13">DSM 12255</strain>
    </source>
</reference>
<dbReference type="PANTHER" id="PTHR43065:SF10">
    <property type="entry name" value="PEROXIDE STRESS-ACTIVATED HISTIDINE KINASE MAK3"/>
    <property type="match status" value="1"/>
</dbReference>
<dbReference type="EMBL" id="JAHCVJ010000001">
    <property type="protein sequence ID" value="MBT0663048.1"/>
    <property type="molecule type" value="Genomic_DNA"/>
</dbReference>
<protein>
    <recommendedName>
        <fullName evidence="2">histidine kinase</fullName>
        <ecNumber evidence="2">2.7.13.3</ecNumber>
    </recommendedName>
</protein>
<evidence type="ECO:0000256" key="7">
    <source>
        <dbReference type="ARBA" id="ARBA00022840"/>
    </source>
</evidence>
<keyword evidence="8" id="KW-0902">Two-component regulatory system</keyword>
<evidence type="ECO:0000256" key="3">
    <source>
        <dbReference type="ARBA" id="ARBA00022553"/>
    </source>
</evidence>
<feature type="domain" description="Histidine kinase" evidence="11">
    <location>
        <begin position="157"/>
        <end position="365"/>
    </location>
</feature>
<dbReference type="Pfam" id="PF02518">
    <property type="entry name" value="HATPase_c"/>
    <property type="match status" value="1"/>
</dbReference>
<feature type="transmembrane region" description="Helical" evidence="10">
    <location>
        <begin position="6"/>
        <end position="28"/>
    </location>
</feature>
<dbReference type="SUPFAM" id="SSF55874">
    <property type="entry name" value="ATPase domain of HSP90 chaperone/DNA topoisomerase II/histidine kinase"/>
    <property type="match status" value="1"/>
</dbReference>
<dbReference type="SMART" id="SM00387">
    <property type="entry name" value="HATPase_c"/>
    <property type="match status" value="1"/>
</dbReference>
<keyword evidence="6 12" id="KW-0418">Kinase</keyword>
<evidence type="ECO:0000259" key="11">
    <source>
        <dbReference type="PROSITE" id="PS50109"/>
    </source>
</evidence>
<evidence type="ECO:0000313" key="12">
    <source>
        <dbReference type="EMBL" id="MBT0663048.1"/>
    </source>
</evidence>
<dbReference type="Pfam" id="PF00512">
    <property type="entry name" value="HisKA"/>
    <property type="match status" value="1"/>
</dbReference>
<keyword evidence="9" id="KW-0175">Coiled coil</keyword>
<dbReference type="GO" id="GO:0005524">
    <property type="term" value="F:ATP binding"/>
    <property type="evidence" value="ECO:0007669"/>
    <property type="project" value="UniProtKB-KW"/>
</dbReference>
<sequence>MEKSSILRPVILFFFIIVISLLHYLTPLHLPYLHDIFQRLYYLPIILAALWFGFRGGLSCAVVVSIAYAPHLLFQWGGHLTMEMEKYLEILMYNIVGGVTGLLSQREREKTVELQKTARGLEESYQKLQHQSERIITIEEQLRRAEKLSTLGEMAAVLAHEIRNPLGSIRGTAEILKDDYKPGDPKHEFIEIQIKETERLNRVVEDFLHMARPQPADMKPCPIQEELETIVTLVANDARERNIKLVVQPPPSPIIIKADGEKLRQGFLNIIINALQATKPGGSVIIATKTYANGLCEIQFRDTGSGMDEETRKRIFEPFFTTKPDGTGLGLAITKKIIESNGGTLLVESEADHGTTVIVRLPQPTGEKS</sequence>
<feature type="coiled-coil region" evidence="9">
    <location>
        <begin position="111"/>
        <end position="148"/>
    </location>
</feature>
<name>A0AAW4KWR5_9BACT</name>
<dbReference type="PRINTS" id="PR00344">
    <property type="entry name" value="BCTRLSENSOR"/>
</dbReference>
<dbReference type="InterPro" id="IPR005467">
    <property type="entry name" value="His_kinase_dom"/>
</dbReference>
<keyword evidence="5" id="KW-0547">Nucleotide-binding</keyword>
<evidence type="ECO:0000256" key="9">
    <source>
        <dbReference type="SAM" id="Coils"/>
    </source>
</evidence>
<keyword evidence="10" id="KW-1133">Transmembrane helix</keyword>
<dbReference type="InterPro" id="IPR036890">
    <property type="entry name" value="HATPase_C_sf"/>
</dbReference>
<comment type="catalytic activity">
    <reaction evidence="1">
        <text>ATP + protein L-histidine = ADP + protein N-phospho-L-histidine.</text>
        <dbReference type="EC" id="2.7.13.3"/>
    </reaction>
</comment>
<organism evidence="12 13">
    <name type="scientific">Geoanaerobacter pelophilus</name>
    <dbReference type="NCBI Taxonomy" id="60036"/>
    <lineage>
        <taxon>Bacteria</taxon>
        <taxon>Pseudomonadati</taxon>
        <taxon>Thermodesulfobacteriota</taxon>
        <taxon>Desulfuromonadia</taxon>
        <taxon>Geobacterales</taxon>
        <taxon>Geobacteraceae</taxon>
        <taxon>Geoanaerobacter</taxon>
    </lineage>
</organism>